<feature type="compositionally biased region" description="Polar residues" evidence="1">
    <location>
        <begin position="448"/>
        <end position="469"/>
    </location>
</feature>
<dbReference type="PANTHER" id="PTHR28206:SF1">
    <property type="entry name" value="NUCLEOPORIN POM152"/>
    <property type="match status" value="1"/>
</dbReference>
<gene>
    <name evidence="3" type="ORF">EW146_g2487</name>
</gene>
<dbReference type="GO" id="GO:0070762">
    <property type="term" value="C:nuclear pore transmembrane ring"/>
    <property type="evidence" value="ECO:0007669"/>
    <property type="project" value="TreeGrafter"/>
</dbReference>
<evidence type="ECO:0000313" key="3">
    <source>
        <dbReference type="EMBL" id="THH18518.1"/>
    </source>
</evidence>
<dbReference type="Proteomes" id="UP000310158">
    <property type="component" value="Unassembled WGS sequence"/>
</dbReference>
<dbReference type="OrthoDB" id="3266915at2759"/>
<dbReference type="GO" id="GO:0017056">
    <property type="term" value="F:structural constituent of nuclear pore"/>
    <property type="evidence" value="ECO:0007669"/>
    <property type="project" value="InterPro"/>
</dbReference>
<feature type="region of interest" description="Disordered" evidence="1">
    <location>
        <begin position="417"/>
        <end position="469"/>
    </location>
</feature>
<reference evidence="3 4" key="1">
    <citation type="submission" date="2019-02" db="EMBL/GenBank/DDBJ databases">
        <title>Genome sequencing of the rare red list fungi Bondarzewia mesenterica.</title>
        <authorList>
            <person name="Buettner E."/>
            <person name="Kellner H."/>
        </authorList>
    </citation>
    <scope>NUCLEOTIDE SEQUENCE [LARGE SCALE GENOMIC DNA]</scope>
    <source>
        <strain evidence="3 4">DSM 108281</strain>
    </source>
</reference>
<dbReference type="PANTHER" id="PTHR28206">
    <property type="entry name" value="NUCLEOPORIN POM152"/>
    <property type="match status" value="1"/>
</dbReference>
<dbReference type="Pfam" id="PF24312">
    <property type="entry name" value="Ig-like_POM152"/>
    <property type="match status" value="1"/>
</dbReference>
<evidence type="ECO:0000259" key="2">
    <source>
        <dbReference type="Pfam" id="PF24312"/>
    </source>
</evidence>
<dbReference type="GO" id="GO:0006606">
    <property type="term" value="P:protein import into nucleus"/>
    <property type="evidence" value="ECO:0007669"/>
    <property type="project" value="TreeGrafter"/>
</dbReference>
<dbReference type="EMBL" id="SGPL01000073">
    <property type="protein sequence ID" value="THH18518.1"/>
    <property type="molecule type" value="Genomic_DNA"/>
</dbReference>
<evidence type="ECO:0000313" key="4">
    <source>
        <dbReference type="Proteomes" id="UP000310158"/>
    </source>
</evidence>
<dbReference type="GO" id="GO:0006999">
    <property type="term" value="P:nuclear pore organization"/>
    <property type="evidence" value="ECO:0007669"/>
    <property type="project" value="TreeGrafter"/>
</dbReference>
<organism evidence="3 4">
    <name type="scientific">Bondarzewia mesenterica</name>
    <dbReference type="NCBI Taxonomy" id="1095465"/>
    <lineage>
        <taxon>Eukaryota</taxon>
        <taxon>Fungi</taxon>
        <taxon>Dikarya</taxon>
        <taxon>Basidiomycota</taxon>
        <taxon>Agaricomycotina</taxon>
        <taxon>Agaricomycetes</taxon>
        <taxon>Russulales</taxon>
        <taxon>Bondarzewiaceae</taxon>
        <taxon>Bondarzewia</taxon>
    </lineage>
</organism>
<evidence type="ECO:0000256" key="1">
    <source>
        <dbReference type="SAM" id="MobiDB-lite"/>
    </source>
</evidence>
<sequence>MDEWLEHRYLGQTLYTFIDGDAITREDNVRCAAPEVGGIGGEDRDFQLSLNVYGVSPAVRTNTTRTLHVLRRPTVSFKGCGPGNPASLRISSEVSLTIFANEVDPLYSPWDVTIEYQPSLGLDENGKSTNKCFRPWKKTLTIQEGKRDLAVKTNTPGEYTVVDVKGKYCEGDVLSPEMCKVVGLPRPTAEIEWRRIHDFGDTGVSASLVLHVRRLENSRKGSAQGKDALQENAIYHIARTVNVKASKSSFQTPLKDKSLKPQKIFKDGSQTTKVPTKIHSRPLVDNTPFPNRQQNFVDYSGSVVGEACPTCDAGPSHHRARFRSNTRCVTLTTPVTNGNHWDVSDIQIDVPAVQEVQEAEVEDYDEIEYMPYCHRHTSITTTTPQIFIMPGKENIWERVCWRQAALLHLRSNGKKLDLPELEDDDPFALPASSSSSKTSINPSSRNSGPSTSKQPTKLTAASSPRHQPTFSIRQPIHTAASKLSSSGVNTGATTSRITALIRVATRLLAGRKEGFLVRSRRTQAPR</sequence>
<feature type="compositionally biased region" description="Low complexity" evidence="1">
    <location>
        <begin position="432"/>
        <end position="447"/>
    </location>
</feature>
<keyword evidence="4" id="KW-1185">Reference proteome</keyword>
<dbReference type="AlphaFoldDB" id="A0A4S4M2F8"/>
<comment type="caution">
    <text evidence="3">The sequence shown here is derived from an EMBL/GenBank/DDBJ whole genome shotgun (WGS) entry which is preliminary data.</text>
</comment>
<dbReference type="InterPro" id="IPR056541">
    <property type="entry name" value="Ig-like_POM152"/>
</dbReference>
<proteinExistence type="predicted"/>
<name>A0A4S4M2F8_9AGAM</name>
<protein>
    <recommendedName>
        <fullName evidence="2">Nucleoporin POM152 Ig-like domain-containing protein</fullName>
    </recommendedName>
</protein>
<dbReference type="InterPro" id="IPR037701">
    <property type="entry name" value="Pom152"/>
</dbReference>
<feature type="domain" description="Nucleoporin POM152 Ig-like" evidence="2">
    <location>
        <begin position="72"/>
        <end position="179"/>
    </location>
</feature>
<accession>A0A4S4M2F8</accession>